<dbReference type="Proteomes" id="UP000515971">
    <property type="component" value="Chromosome"/>
</dbReference>
<dbReference type="EMBL" id="CP060718">
    <property type="protein sequence ID" value="QNN66592.1"/>
    <property type="molecule type" value="Genomic_DNA"/>
</dbReference>
<reference evidence="2 3" key="1">
    <citation type="submission" date="2020-08" db="EMBL/GenBank/DDBJ databases">
        <title>Genome sequence of Sphingomonas lutea KCTC 23642T.</title>
        <authorList>
            <person name="Hyun D.-W."/>
            <person name="Bae J.-W."/>
        </authorList>
    </citation>
    <scope>NUCLEOTIDE SEQUENCE [LARGE SCALE GENOMIC DNA]</scope>
    <source>
        <strain evidence="2 3">KCTC 23642</strain>
    </source>
</reference>
<feature type="signal peptide" evidence="1">
    <location>
        <begin position="1"/>
        <end position="25"/>
    </location>
</feature>
<dbReference type="KEGG" id="slut:H9L13_07675"/>
<evidence type="ECO:0000256" key="1">
    <source>
        <dbReference type="SAM" id="SignalP"/>
    </source>
</evidence>
<keyword evidence="3" id="KW-1185">Reference proteome</keyword>
<sequence>MKGLHVRNVIVLAATAAFFLPTAAAATLTQVPDGEIVVTGETRKQAERQAQAYIRQLGVANGHTQAARWIGGVCPHVIGIRPEHAKLVERRIRDIATGASVPLAREGCRGNLIIAFTDDGKAVARKISKMDLSPVARVSASEADRIKNGDQPVRWWYNISTQSSDGAGSVPLSPPGAAFADASGNRADPPINDRTSVIAQYNSSLVSTLTVRGITSATVVVDVERASGASLASIIDYAALVGLAEIRNGAAPDGSILSLFKPAAAPKALSGRDEAFLKGLYKITLDRKADQQQRTLVGQMIKETAAN</sequence>
<organism evidence="2 3">
    <name type="scientific">Sphingomonas lutea</name>
    <dbReference type="NCBI Taxonomy" id="1045317"/>
    <lineage>
        <taxon>Bacteria</taxon>
        <taxon>Pseudomonadati</taxon>
        <taxon>Pseudomonadota</taxon>
        <taxon>Alphaproteobacteria</taxon>
        <taxon>Sphingomonadales</taxon>
        <taxon>Sphingomonadaceae</taxon>
        <taxon>Sphingomonas</taxon>
    </lineage>
</organism>
<feature type="chain" id="PRO_5028877601" evidence="1">
    <location>
        <begin position="26"/>
        <end position="307"/>
    </location>
</feature>
<name>A0A7G9SFG7_9SPHN</name>
<keyword evidence="1" id="KW-0732">Signal</keyword>
<evidence type="ECO:0000313" key="3">
    <source>
        <dbReference type="Proteomes" id="UP000515971"/>
    </source>
</evidence>
<accession>A0A7G9SFG7</accession>
<proteinExistence type="predicted"/>
<gene>
    <name evidence="2" type="ORF">H9L13_07675</name>
</gene>
<protein>
    <submittedName>
        <fullName evidence="2">Uncharacterized protein</fullName>
    </submittedName>
</protein>
<evidence type="ECO:0000313" key="2">
    <source>
        <dbReference type="EMBL" id="QNN66592.1"/>
    </source>
</evidence>
<dbReference type="AlphaFoldDB" id="A0A7G9SFG7"/>
<dbReference type="RefSeq" id="WP_187537184.1">
    <property type="nucleotide sequence ID" value="NZ_BAABJT010000001.1"/>
</dbReference>